<comment type="similarity">
    <text evidence="1">Belongs to the ketopantoate reductase family.</text>
</comment>
<dbReference type="GO" id="GO:0005739">
    <property type="term" value="C:mitochondrion"/>
    <property type="evidence" value="ECO:0007669"/>
    <property type="project" value="TreeGrafter"/>
</dbReference>
<name>A0A6G1K009_9PLEO</name>
<evidence type="ECO:0000256" key="5">
    <source>
        <dbReference type="ARBA" id="ARBA00032024"/>
    </source>
</evidence>
<accession>A0A6G1K009</accession>
<keyword evidence="4" id="KW-0560">Oxidoreductase</keyword>
<evidence type="ECO:0000313" key="9">
    <source>
        <dbReference type="Proteomes" id="UP000799428"/>
    </source>
</evidence>
<sequence>MPPPPIHILGLGNLGKLLAHSLRKYHPELPITLLFHRPSLAEEWERAGRCIEIVRNGKSDKQGGFAWENVRKEKSEIKNLLVATKTYGTAQAVTPLKERLGKESTLLFIQNGMGTIDEVTSQVFTSPSTRPNYLAGVVSHGVYATSQFSSVHAGLANAVIGPVVTDSHNQTSIISGSPSSYMAQKIVGCPVLSTSLLSSQDLLHAQLTKLTINATNNPLTVLFDCINGALLQSPRICTLIDRIISEVSAVIHAMLSNPPQGPMPVDPGLVHTLFSPESLRKTVHEVITINANNISSMRQDVLAGRKTEIDYINGWIVKKGQSLGVTCPINKRVVQLVKEGRKLNDTQIDEAFNM</sequence>
<dbReference type="InterPro" id="IPR013328">
    <property type="entry name" value="6PGD_dom2"/>
</dbReference>
<feature type="domain" description="Ketopantoate reductase C-terminal" evidence="7">
    <location>
        <begin position="201"/>
        <end position="339"/>
    </location>
</feature>
<dbReference type="SUPFAM" id="SSF48179">
    <property type="entry name" value="6-phosphogluconate dehydrogenase C-terminal domain-like"/>
    <property type="match status" value="1"/>
</dbReference>
<dbReference type="InterPro" id="IPR003710">
    <property type="entry name" value="ApbA"/>
</dbReference>
<dbReference type="GO" id="GO:0050661">
    <property type="term" value="F:NADP binding"/>
    <property type="evidence" value="ECO:0007669"/>
    <property type="project" value="TreeGrafter"/>
</dbReference>
<evidence type="ECO:0000313" key="8">
    <source>
        <dbReference type="EMBL" id="KAF2705852.1"/>
    </source>
</evidence>
<keyword evidence="9" id="KW-1185">Reference proteome</keyword>
<dbReference type="Gene3D" id="3.40.50.720">
    <property type="entry name" value="NAD(P)-binding Rossmann-like Domain"/>
    <property type="match status" value="1"/>
</dbReference>
<dbReference type="InterPro" id="IPR013752">
    <property type="entry name" value="KPA_reductase"/>
</dbReference>
<dbReference type="EC" id="1.1.1.169" evidence="2"/>
<evidence type="ECO:0000256" key="2">
    <source>
        <dbReference type="ARBA" id="ARBA00013014"/>
    </source>
</evidence>
<dbReference type="InterPro" id="IPR036291">
    <property type="entry name" value="NAD(P)-bd_dom_sf"/>
</dbReference>
<dbReference type="PANTHER" id="PTHR43765">
    <property type="entry name" value="2-DEHYDROPANTOATE 2-REDUCTASE-RELATED"/>
    <property type="match status" value="1"/>
</dbReference>
<dbReference type="GO" id="GO:0008677">
    <property type="term" value="F:2-dehydropantoate 2-reductase activity"/>
    <property type="evidence" value="ECO:0007669"/>
    <property type="project" value="UniProtKB-EC"/>
</dbReference>
<dbReference type="InterPro" id="IPR050838">
    <property type="entry name" value="Ketopantoate_reductase"/>
</dbReference>
<feature type="domain" description="Ketopantoate reductase N-terminal" evidence="6">
    <location>
        <begin position="6"/>
        <end position="162"/>
    </location>
</feature>
<evidence type="ECO:0000256" key="1">
    <source>
        <dbReference type="ARBA" id="ARBA00007870"/>
    </source>
</evidence>
<keyword evidence="3" id="KW-0521">NADP</keyword>
<evidence type="ECO:0000259" key="7">
    <source>
        <dbReference type="Pfam" id="PF08546"/>
    </source>
</evidence>
<organism evidence="8 9">
    <name type="scientific">Pleomassaria siparia CBS 279.74</name>
    <dbReference type="NCBI Taxonomy" id="1314801"/>
    <lineage>
        <taxon>Eukaryota</taxon>
        <taxon>Fungi</taxon>
        <taxon>Dikarya</taxon>
        <taxon>Ascomycota</taxon>
        <taxon>Pezizomycotina</taxon>
        <taxon>Dothideomycetes</taxon>
        <taxon>Pleosporomycetidae</taxon>
        <taxon>Pleosporales</taxon>
        <taxon>Pleomassariaceae</taxon>
        <taxon>Pleomassaria</taxon>
    </lineage>
</organism>
<evidence type="ECO:0000259" key="6">
    <source>
        <dbReference type="Pfam" id="PF02558"/>
    </source>
</evidence>
<evidence type="ECO:0000256" key="3">
    <source>
        <dbReference type="ARBA" id="ARBA00022857"/>
    </source>
</evidence>
<dbReference type="InterPro" id="IPR013332">
    <property type="entry name" value="KPR_N"/>
</dbReference>
<dbReference type="GO" id="GO:0015940">
    <property type="term" value="P:pantothenate biosynthetic process"/>
    <property type="evidence" value="ECO:0007669"/>
    <property type="project" value="InterPro"/>
</dbReference>
<dbReference type="Pfam" id="PF02558">
    <property type="entry name" value="ApbA"/>
    <property type="match status" value="1"/>
</dbReference>
<dbReference type="InterPro" id="IPR008927">
    <property type="entry name" value="6-PGluconate_DH-like_C_sf"/>
</dbReference>
<protein>
    <recommendedName>
        <fullName evidence="2">2-dehydropantoate 2-reductase</fullName>
        <ecNumber evidence="2">1.1.1.169</ecNumber>
    </recommendedName>
    <alternativeName>
        <fullName evidence="5">Ketopantoate reductase</fullName>
    </alternativeName>
</protein>
<dbReference type="AlphaFoldDB" id="A0A6G1K009"/>
<evidence type="ECO:0000256" key="4">
    <source>
        <dbReference type="ARBA" id="ARBA00023002"/>
    </source>
</evidence>
<dbReference type="Gene3D" id="1.10.1040.10">
    <property type="entry name" value="N-(1-d-carboxylethyl)-l-norvaline Dehydrogenase, domain 2"/>
    <property type="match status" value="1"/>
</dbReference>
<dbReference type="NCBIfam" id="TIGR00745">
    <property type="entry name" value="apbA_panE"/>
    <property type="match status" value="1"/>
</dbReference>
<dbReference type="Proteomes" id="UP000799428">
    <property type="component" value="Unassembled WGS sequence"/>
</dbReference>
<dbReference type="Pfam" id="PF08546">
    <property type="entry name" value="ApbA_C"/>
    <property type="match status" value="1"/>
</dbReference>
<dbReference type="OrthoDB" id="73846at2759"/>
<dbReference type="SUPFAM" id="SSF51735">
    <property type="entry name" value="NAD(P)-binding Rossmann-fold domains"/>
    <property type="match status" value="1"/>
</dbReference>
<gene>
    <name evidence="8" type="ORF">K504DRAFT_484205</name>
</gene>
<dbReference type="PANTHER" id="PTHR43765:SF2">
    <property type="entry name" value="2-DEHYDROPANTOATE 2-REDUCTASE"/>
    <property type="match status" value="1"/>
</dbReference>
<dbReference type="EMBL" id="MU005777">
    <property type="protein sequence ID" value="KAF2705852.1"/>
    <property type="molecule type" value="Genomic_DNA"/>
</dbReference>
<reference evidence="8" key="1">
    <citation type="journal article" date="2020" name="Stud. Mycol.">
        <title>101 Dothideomycetes genomes: a test case for predicting lifestyles and emergence of pathogens.</title>
        <authorList>
            <person name="Haridas S."/>
            <person name="Albert R."/>
            <person name="Binder M."/>
            <person name="Bloem J."/>
            <person name="Labutti K."/>
            <person name="Salamov A."/>
            <person name="Andreopoulos B."/>
            <person name="Baker S."/>
            <person name="Barry K."/>
            <person name="Bills G."/>
            <person name="Bluhm B."/>
            <person name="Cannon C."/>
            <person name="Castanera R."/>
            <person name="Culley D."/>
            <person name="Daum C."/>
            <person name="Ezra D."/>
            <person name="Gonzalez J."/>
            <person name="Henrissat B."/>
            <person name="Kuo A."/>
            <person name="Liang C."/>
            <person name="Lipzen A."/>
            <person name="Lutzoni F."/>
            <person name="Magnuson J."/>
            <person name="Mondo S."/>
            <person name="Nolan M."/>
            <person name="Ohm R."/>
            <person name="Pangilinan J."/>
            <person name="Park H.-J."/>
            <person name="Ramirez L."/>
            <person name="Alfaro M."/>
            <person name="Sun H."/>
            <person name="Tritt A."/>
            <person name="Yoshinaga Y."/>
            <person name="Zwiers L.-H."/>
            <person name="Turgeon B."/>
            <person name="Goodwin S."/>
            <person name="Spatafora J."/>
            <person name="Crous P."/>
            <person name="Grigoriev I."/>
        </authorList>
    </citation>
    <scope>NUCLEOTIDE SEQUENCE</scope>
    <source>
        <strain evidence="8">CBS 279.74</strain>
    </source>
</reference>
<proteinExistence type="inferred from homology"/>